<dbReference type="EMBL" id="JAFCMP010000067">
    <property type="protein sequence ID" value="KAG5188651.1"/>
    <property type="molecule type" value="Genomic_DNA"/>
</dbReference>
<comment type="caution">
    <text evidence="1">The sequence shown here is derived from an EMBL/GenBank/DDBJ whole genome shotgun (WGS) entry which is preliminary data.</text>
</comment>
<dbReference type="Proteomes" id="UP000664859">
    <property type="component" value="Unassembled WGS sequence"/>
</dbReference>
<dbReference type="OrthoDB" id="9978031at2759"/>
<sequence length="299" mass="31365">MFQREPGYTLQRPPKAEDQALLLRVDGVPVGFDLARNCKPTSTDPGVSTAAQACGAIEMLLELADATDETLHTTAFCETANSFARSLPSRIAELVRIVKYRVFTSAVAIATPRTSPDGQEETLRINRKSDRESCGLTCCLLETLAVWAARKVAPRGAAHSSSSSSGGGGGGGSGGSVVAALLLMYLHARTPAQLCASLDLADWPPVWRDLYRRDGAFRSRCDAVRAQRPCVRDPANPLNNLGAGPHGVTAVGWALLQLALSAATQATTHGGIAGQPVLADKAAVVRLSELGFDGSAPCS</sequence>
<keyword evidence="2" id="KW-1185">Reference proteome</keyword>
<organism evidence="1 2">
    <name type="scientific">Tribonema minus</name>
    <dbReference type="NCBI Taxonomy" id="303371"/>
    <lineage>
        <taxon>Eukaryota</taxon>
        <taxon>Sar</taxon>
        <taxon>Stramenopiles</taxon>
        <taxon>Ochrophyta</taxon>
        <taxon>PX clade</taxon>
        <taxon>Xanthophyceae</taxon>
        <taxon>Tribonematales</taxon>
        <taxon>Tribonemataceae</taxon>
        <taxon>Tribonema</taxon>
    </lineage>
</organism>
<name>A0A836CMC1_9STRA</name>
<proteinExistence type="predicted"/>
<dbReference type="AlphaFoldDB" id="A0A836CMC1"/>
<protein>
    <submittedName>
        <fullName evidence="1">Uncharacterized protein</fullName>
    </submittedName>
</protein>
<accession>A0A836CMC1</accession>
<evidence type="ECO:0000313" key="2">
    <source>
        <dbReference type="Proteomes" id="UP000664859"/>
    </source>
</evidence>
<evidence type="ECO:0000313" key="1">
    <source>
        <dbReference type="EMBL" id="KAG5188651.1"/>
    </source>
</evidence>
<gene>
    <name evidence="1" type="ORF">JKP88DRAFT_303978</name>
</gene>
<reference evidence="1" key="1">
    <citation type="submission" date="2021-02" db="EMBL/GenBank/DDBJ databases">
        <title>First Annotated Genome of the Yellow-green Alga Tribonema minus.</title>
        <authorList>
            <person name="Mahan K.M."/>
        </authorList>
    </citation>
    <scope>NUCLEOTIDE SEQUENCE</scope>
    <source>
        <strain evidence="1">UTEX B ZZ1240</strain>
    </source>
</reference>